<proteinExistence type="predicted"/>
<organism evidence="1 2">
    <name type="scientific">Bifidobacterium pullorum</name>
    <dbReference type="NCBI Taxonomy" id="78448"/>
    <lineage>
        <taxon>Bacteria</taxon>
        <taxon>Bacillati</taxon>
        <taxon>Actinomycetota</taxon>
        <taxon>Actinomycetes</taxon>
        <taxon>Bifidobacteriales</taxon>
        <taxon>Bifidobacteriaceae</taxon>
        <taxon>Bifidobacterium</taxon>
    </lineage>
</organism>
<comment type="caution">
    <text evidence="1">The sequence shown here is derived from an EMBL/GenBank/DDBJ whole genome shotgun (WGS) entry which is preliminary data.</text>
</comment>
<name>A0A7V8KRQ8_9BIFI</name>
<evidence type="ECO:0000313" key="1">
    <source>
        <dbReference type="EMBL" id="KFI83440.1"/>
    </source>
</evidence>
<reference evidence="1 2" key="1">
    <citation type="submission" date="2014-03" db="EMBL/GenBank/DDBJ databases">
        <title>Genomics of Bifidobacteria.</title>
        <authorList>
            <person name="Ventura M."/>
            <person name="Milani C."/>
            <person name="Lugli G.A."/>
        </authorList>
    </citation>
    <scope>NUCLEOTIDE SEQUENCE [LARGE SCALE GENOMIC DNA]</scope>
    <source>
        <strain evidence="1 2">LMG 21816</strain>
    </source>
</reference>
<dbReference type="Proteomes" id="UP000029109">
    <property type="component" value="Unassembled WGS sequence"/>
</dbReference>
<evidence type="ECO:0000313" key="2">
    <source>
        <dbReference type="Proteomes" id="UP000029109"/>
    </source>
</evidence>
<gene>
    <name evidence="1" type="ORF">BPULL_3015</name>
</gene>
<sequence>MIHSEVRLWAIVSQPMATNMTIRSCPMSNPKPAIQRYATKTTNLDCRNRRSMTDRISMSSIILSDEYADARNLNEAIDMRGQKAFAQSVTPDDFRDASPDNMTKVGIAELWTESTWNDGRSTRKIALERSVAGIQEGDVLEIRRCSEEINPWGYSFHRVNDGVALPYTPYHDFDDRFLSRILDGMSENERLICQVRDTTCYGEDGIDADPSFHWRVYTCRVTVYRQNLPESRKD</sequence>
<dbReference type="AlphaFoldDB" id="A0A7V8KRQ8"/>
<protein>
    <submittedName>
        <fullName evidence="1">Uncharacterized protein</fullName>
    </submittedName>
</protein>
<accession>A0A7V8KRQ8</accession>
<dbReference type="EMBL" id="JGZJ01000006">
    <property type="protein sequence ID" value="KFI83440.1"/>
    <property type="molecule type" value="Genomic_DNA"/>
</dbReference>